<keyword evidence="10" id="KW-0805">Transcription regulation</keyword>
<evidence type="ECO:0000256" key="11">
    <source>
        <dbReference type="SAM" id="MobiDB-lite"/>
    </source>
</evidence>
<evidence type="ECO:0000256" key="3">
    <source>
        <dbReference type="ARBA" id="ARBA00022723"/>
    </source>
</evidence>
<protein>
    <recommendedName>
        <fullName evidence="10">Transcription elongation factor</fullName>
    </recommendedName>
</protein>
<keyword evidence="10" id="KW-0804">Transcription</keyword>
<dbReference type="GO" id="GO:0005634">
    <property type="term" value="C:nucleus"/>
    <property type="evidence" value="ECO:0007669"/>
    <property type="project" value="UniProtKB-SubCell"/>
</dbReference>
<dbReference type="InterPro" id="IPR035100">
    <property type="entry name" value="TF_IIS-typ"/>
</dbReference>
<evidence type="ECO:0000256" key="7">
    <source>
        <dbReference type="ARBA" id="ARBA00025408"/>
    </source>
</evidence>
<dbReference type="InterPro" id="IPR003618">
    <property type="entry name" value="TFIIS_cen_dom"/>
</dbReference>
<dbReference type="PANTHER" id="PTHR11477">
    <property type="entry name" value="TRANSCRIPTION FACTOR S-II ZINC FINGER DOMAIN-CONTAINING PROTEIN"/>
    <property type="match status" value="1"/>
</dbReference>
<dbReference type="SUPFAM" id="SSF57783">
    <property type="entry name" value="Zinc beta-ribbon"/>
    <property type="match status" value="1"/>
</dbReference>
<comment type="subcellular location">
    <subcellularLocation>
        <location evidence="1 9 10">Nucleus</location>
    </subcellularLocation>
</comment>
<dbReference type="CDD" id="cd00183">
    <property type="entry name" value="TFIIS_I"/>
    <property type="match status" value="1"/>
</dbReference>
<keyword evidence="5 10" id="KW-0862">Zinc</keyword>
<dbReference type="GO" id="GO:0008270">
    <property type="term" value="F:zinc ion binding"/>
    <property type="evidence" value="ECO:0007669"/>
    <property type="project" value="UniProtKB-UniRule"/>
</dbReference>
<dbReference type="SUPFAM" id="SSF46942">
    <property type="entry name" value="Elongation factor TFIIS domain 2"/>
    <property type="match status" value="1"/>
</dbReference>
<evidence type="ECO:0000256" key="2">
    <source>
        <dbReference type="ARBA" id="ARBA00009647"/>
    </source>
</evidence>
<keyword evidence="10" id="KW-0238">DNA-binding</keyword>
<evidence type="ECO:0000256" key="9">
    <source>
        <dbReference type="PROSITE-ProRule" id="PRU00649"/>
    </source>
</evidence>
<dbReference type="GO" id="GO:0006368">
    <property type="term" value="P:transcription elongation by RNA polymerase II"/>
    <property type="evidence" value="ECO:0007669"/>
    <property type="project" value="InterPro"/>
</dbReference>
<dbReference type="EMBL" id="BTSX01000002">
    <property type="protein sequence ID" value="GMS85310.1"/>
    <property type="molecule type" value="Genomic_DNA"/>
</dbReference>
<dbReference type="SMART" id="SM00440">
    <property type="entry name" value="ZnF_C2C2"/>
    <property type="match status" value="1"/>
</dbReference>
<dbReference type="PIRSF" id="PIRSF006704">
    <property type="entry name" value="TF_IIS"/>
    <property type="match status" value="1"/>
</dbReference>
<evidence type="ECO:0000313" key="16">
    <source>
        <dbReference type="Proteomes" id="UP001432027"/>
    </source>
</evidence>
<proteinExistence type="inferred from homology"/>
<dbReference type="CDD" id="cd13749">
    <property type="entry name" value="Zn-ribbon_TFIIS"/>
    <property type="match status" value="1"/>
</dbReference>
<dbReference type="SMART" id="SM00509">
    <property type="entry name" value="TFS2N"/>
    <property type="match status" value="1"/>
</dbReference>
<dbReference type="InterPro" id="IPR036575">
    <property type="entry name" value="TFIIS_cen_dom_sf"/>
</dbReference>
<dbReference type="Pfam" id="PF08711">
    <property type="entry name" value="Med26"/>
    <property type="match status" value="1"/>
</dbReference>
<keyword evidence="6 9" id="KW-0539">Nucleus</keyword>
<evidence type="ECO:0000256" key="5">
    <source>
        <dbReference type="ARBA" id="ARBA00022833"/>
    </source>
</evidence>
<dbReference type="Pfam" id="PF01096">
    <property type="entry name" value="Zn_ribbon_TFIIS"/>
    <property type="match status" value="1"/>
</dbReference>
<evidence type="ECO:0000256" key="8">
    <source>
        <dbReference type="PROSITE-ProRule" id="PRU00472"/>
    </source>
</evidence>
<dbReference type="Proteomes" id="UP001432027">
    <property type="component" value="Unassembled WGS sequence"/>
</dbReference>
<keyword evidence="3 10" id="KW-0479">Metal-binding</keyword>
<keyword evidence="4 8" id="KW-0863">Zinc-finger</keyword>
<dbReference type="PROSITE" id="PS51319">
    <property type="entry name" value="TFIIS_N"/>
    <property type="match status" value="1"/>
</dbReference>
<name>A0AAV5SQL5_9BILA</name>
<dbReference type="InterPro" id="IPR001222">
    <property type="entry name" value="Znf_TFIIS"/>
</dbReference>
<comment type="similarity">
    <text evidence="2 10">Belongs to the TFS-II family.</text>
</comment>
<accession>A0AAV5SQL5</accession>
<dbReference type="SUPFAM" id="SSF47676">
    <property type="entry name" value="Conserved domain common to transcription factors TFIIS, elongin A, CRSP70"/>
    <property type="match status" value="1"/>
</dbReference>
<dbReference type="Pfam" id="PF07500">
    <property type="entry name" value="TFIIS_M"/>
    <property type="match status" value="1"/>
</dbReference>
<dbReference type="InterPro" id="IPR017923">
    <property type="entry name" value="TFIIS_N"/>
</dbReference>
<evidence type="ECO:0000256" key="6">
    <source>
        <dbReference type="ARBA" id="ARBA00023242"/>
    </source>
</evidence>
<dbReference type="Gene3D" id="1.10.472.30">
    <property type="entry name" value="Transcription elongation factor S-II, central domain"/>
    <property type="match status" value="1"/>
</dbReference>
<dbReference type="PROSITE" id="PS51133">
    <property type="entry name" value="ZF_TFIIS_2"/>
    <property type="match status" value="1"/>
</dbReference>
<dbReference type="PROSITE" id="PS00466">
    <property type="entry name" value="ZF_TFIIS_1"/>
    <property type="match status" value="1"/>
</dbReference>
<dbReference type="AlphaFoldDB" id="A0AAV5SQL5"/>
<dbReference type="PROSITE" id="PS51321">
    <property type="entry name" value="TFIIS_CENTRAL"/>
    <property type="match status" value="1"/>
</dbReference>
<feature type="non-terminal residue" evidence="15">
    <location>
        <position position="1"/>
    </location>
</feature>
<feature type="region of interest" description="Disordered" evidence="11">
    <location>
        <begin position="91"/>
        <end position="128"/>
    </location>
</feature>
<evidence type="ECO:0000313" key="15">
    <source>
        <dbReference type="EMBL" id="GMS85310.1"/>
    </source>
</evidence>
<feature type="domain" description="TFIIS-type" evidence="12">
    <location>
        <begin position="270"/>
        <end position="310"/>
    </location>
</feature>
<evidence type="ECO:0000259" key="13">
    <source>
        <dbReference type="PROSITE" id="PS51319"/>
    </source>
</evidence>
<dbReference type="NCBIfam" id="TIGR01385">
    <property type="entry name" value="TFSII"/>
    <property type="match status" value="1"/>
</dbReference>
<dbReference type="InterPro" id="IPR035441">
    <property type="entry name" value="TFIIS/LEDGF_dom_sf"/>
</dbReference>
<evidence type="ECO:0000256" key="1">
    <source>
        <dbReference type="ARBA" id="ARBA00004123"/>
    </source>
</evidence>
<reference evidence="15" key="1">
    <citation type="submission" date="2023-10" db="EMBL/GenBank/DDBJ databases">
        <title>Genome assembly of Pristionchus species.</title>
        <authorList>
            <person name="Yoshida K."/>
            <person name="Sommer R.J."/>
        </authorList>
    </citation>
    <scope>NUCLEOTIDE SEQUENCE</scope>
    <source>
        <strain evidence="15">RS0144</strain>
    </source>
</reference>
<sequence length="312" mass="34555">FPSSRSRMSSCEEDVLTIKKKLEKMIDGTKPHDDAADLVDALTRLPIDYAVLNSTRIGLVMNDLRKKTSNEKLSKRIKQLIKDWKNIVESHKDSGNGNVAAPIARTESSSSQKSSTKDSSDATPAKSKFSATSTVAQFSGAFPPKSIEGDEIRVKSAQMLLSALKTGEMPDGTLDPEQLAVGIEQKLFDVHRGTSDKYKSALRSRVFNLRDKKNVALRENVLTGVVSTGKFAIMTPEEMASPEIKQMRETFAKESILEHQMSVTTGTPSDMFKCGKCGKKNCTYTQLQTRSADEPMTTFVFCMECGNRWKFC</sequence>
<feature type="domain" description="TFIIS central" evidence="14">
    <location>
        <begin position="152"/>
        <end position="267"/>
    </location>
</feature>
<feature type="domain" description="TFIIS N-terminal" evidence="13">
    <location>
        <begin position="13"/>
        <end position="91"/>
    </location>
</feature>
<evidence type="ECO:0000259" key="14">
    <source>
        <dbReference type="PROSITE" id="PS51321"/>
    </source>
</evidence>
<dbReference type="Gene3D" id="1.20.930.10">
    <property type="entry name" value="Conserved domain common to transcription factors TFIIS, elongin A, CRSP70"/>
    <property type="match status" value="1"/>
</dbReference>
<dbReference type="SMART" id="SM00510">
    <property type="entry name" value="TFS2M"/>
    <property type="match status" value="1"/>
</dbReference>
<comment type="function">
    <text evidence="7">Necessary for efficient RNA polymerase II transcription elongation past template-encoded arresting sites. The arresting sites in DNA have the property of trapping a certain fraction of elongating RNA polymerases that pass through, resulting in locked ternary complexes. Cleavage of the nascent transcript by S-II allows the resumption of elongation from the new 3'-terminus.</text>
</comment>
<keyword evidence="16" id="KW-1185">Reference proteome</keyword>
<evidence type="ECO:0000259" key="12">
    <source>
        <dbReference type="PROSITE" id="PS51133"/>
    </source>
</evidence>
<dbReference type="GO" id="GO:0003677">
    <property type="term" value="F:DNA binding"/>
    <property type="evidence" value="ECO:0007669"/>
    <property type="project" value="UniProtKB-KW"/>
</dbReference>
<dbReference type="PANTHER" id="PTHR11477:SF0">
    <property type="entry name" value="IP08861P-RELATED"/>
    <property type="match status" value="1"/>
</dbReference>
<dbReference type="InterPro" id="IPR003617">
    <property type="entry name" value="TFIIS/CRSP70_N_sub"/>
</dbReference>
<dbReference type="InterPro" id="IPR006289">
    <property type="entry name" value="TFSII"/>
</dbReference>
<dbReference type="Gene3D" id="2.20.25.10">
    <property type="match status" value="1"/>
</dbReference>
<comment type="caution">
    <text evidence="15">The sequence shown here is derived from an EMBL/GenBank/DDBJ whole genome shotgun (WGS) entry which is preliminary data.</text>
</comment>
<organism evidence="15 16">
    <name type="scientific">Pristionchus entomophagus</name>
    <dbReference type="NCBI Taxonomy" id="358040"/>
    <lineage>
        <taxon>Eukaryota</taxon>
        <taxon>Metazoa</taxon>
        <taxon>Ecdysozoa</taxon>
        <taxon>Nematoda</taxon>
        <taxon>Chromadorea</taxon>
        <taxon>Rhabditida</taxon>
        <taxon>Rhabditina</taxon>
        <taxon>Diplogasteromorpha</taxon>
        <taxon>Diplogasteroidea</taxon>
        <taxon>Neodiplogasteridae</taxon>
        <taxon>Pristionchus</taxon>
    </lineage>
</organism>
<evidence type="ECO:0000256" key="4">
    <source>
        <dbReference type="ARBA" id="ARBA00022771"/>
    </source>
</evidence>
<evidence type="ECO:0000256" key="10">
    <source>
        <dbReference type="RuleBase" id="RU368078"/>
    </source>
</evidence>
<gene>
    <name evidence="15" type="ORF">PENTCL1PPCAC_7485</name>
</gene>
<dbReference type="FunFam" id="2.20.25.10:FF:000001">
    <property type="entry name" value="Probable Transcription elongation factor S-II"/>
    <property type="match status" value="1"/>
</dbReference>